<dbReference type="Proteomes" id="UP001139981">
    <property type="component" value="Unassembled WGS sequence"/>
</dbReference>
<gene>
    <name evidence="1" type="ORF">IWW38_005006</name>
</gene>
<comment type="caution">
    <text evidence="1">The sequence shown here is derived from an EMBL/GenBank/DDBJ whole genome shotgun (WGS) entry which is preliminary data.</text>
</comment>
<sequence>MPNSDGGNSKRTMVPIILREIEQRPDLLSHARIGIVYSVENWDLVEPLVNELRYELHEKYQVNIFNIKLTQTESIHEIPLFISRFHQRSELIFAIGVELMSSPTYEPRLVDLLTRRIDALASCDSTRRLPVFDCILVRESREQLDNQIQAISFAESWARRSIDAFTALPRIGH</sequence>
<proteinExistence type="predicted"/>
<organism evidence="1 2">
    <name type="scientific">Coemansia aciculifera</name>
    <dbReference type="NCBI Taxonomy" id="417176"/>
    <lineage>
        <taxon>Eukaryota</taxon>
        <taxon>Fungi</taxon>
        <taxon>Fungi incertae sedis</taxon>
        <taxon>Zoopagomycota</taxon>
        <taxon>Kickxellomycotina</taxon>
        <taxon>Kickxellomycetes</taxon>
        <taxon>Kickxellales</taxon>
        <taxon>Kickxellaceae</taxon>
        <taxon>Coemansia</taxon>
    </lineage>
</organism>
<evidence type="ECO:0000313" key="1">
    <source>
        <dbReference type="EMBL" id="KAJ2888072.1"/>
    </source>
</evidence>
<evidence type="ECO:0000313" key="2">
    <source>
        <dbReference type="Proteomes" id="UP001139981"/>
    </source>
</evidence>
<accession>A0ACC1LW03</accession>
<keyword evidence="2" id="KW-1185">Reference proteome</keyword>
<protein>
    <submittedName>
        <fullName evidence="1">Uncharacterized protein</fullName>
    </submittedName>
</protein>
<name>A0ACC1LW03_9FUNG</name>
<reference evidence="1" key="1">
    <citation type="submission" date="2022-07" db="EMBL/GenBank/DDBJ databases">
        <title>Phylogenomic reconstructions and comparative analyses of Kickxellomycotina fungi.</title>
        <authorList>
            <person name="Reynolds N.K."/>
            <person name="Stajich J.E."/>
            <person name="Barry K."/>
            <person name="Grigoriev I.V."/>
            <person name="Crous P."/>
            <person name="Smith M.E."/>
        </authorList>
    </citation>
    <scope>NUCLEOTIDE SEQUENCE</scope>
    <source>
        <strain evidence="1">CBS 190363</strain>
    </source>
</reference>
<dbReference type="EMBL" id="JANBVB010002096">
    <property type="protein sequence ID" value="KAJ2888072.1"/>
    <property type="molecule type" value="Genomic_DNA"/>
</dbReference>